<evidence type="ECO:0000313" key="5">
    <source>
        <dbReference type="Proteomes" id="UP001610432"/>
    </source>
</evidence>
<keyword evidence="1" id="KW-0479">Metal-binding</keyword>
<feature type="transmembrane region" description="Helical" evidence="2">
    <location>
        <begin position="28"/>
        <end position="53"/>
    </location>
</feature>
<dbReference type="InterPro" id="IPR001841">
    <property type="entry name" value="Znf_RING"/>
</dbReference>
<keyword evidence="2" id="KW-0812">Transmembrane</keyword>
<accession>A0ABR4LWV0</accession>
<dbReference type="Gene3D" id="3.30.40.10">
    <property type="entry name" value="Zinc/RING finger domain, C3HC4 (zinc finger)"/>
    <property type="match status" value="1"/>
</dbReference>
<dbReference type="SUPFAM" id="SSF57850">
    <property type="entry name" value="RING/U-box"/>
    <property type="match status" value="1"/>
</dbReference>
<dbReference type="SMART" id="SM00184">
    <property type="entry name" value="RING"/>
    <property type="match status" value="1"/>
</dbReference>
<comment type="caution">
    <text evidence="4">The sequence shown here is derived from an EMBL/GenBank/DDBJ whole genome shotgun (WGS) entry which is preliminary data.</text>
</comment>
<dbReference type="Proteomes" id="UP001610432">
    <property type="component" value="Unassembled WGS sequence"/>
</dbReference>
<keyword evidence="1" id="KW-0862">Zinc</keyword>
<dbReference type="InterPro" id="IPR044249">
    <property type="entry name" value="XERICO-like"/>
</dbReference>
<keyword evidence="1" id="KW-0863">Zinc-finger</keyword>
<gene>
    <name evidence="4" type="ORF">BJX67DRAFT_348497</name>
</gene>
<dbReference type="GeneID" id="98143734"/>
<keyword evidence="5" id="KW-1185">Reference proteome</keyword>
<proteinExistence type="predicted"/>
<evidence type="ECO:0000256" key="2">
    <source>
        <dbReference type="SAM" id="Phobius"/>
    </source>
</evidence>
<keyword evidence="2" id="KW-1133">Transmembrane helix</keyword>
<organism evidence="4 5">
    <name type="scientific">Aspergillus lucknowensis</name>
    <dbReference type="NCBI Taxonomy" id="176173"/>
    <lineage>
        <taxon>Eukaryota</taxon>
        <taxon>Fungi</taxon>
        <taxon>Dikarya</taxon>
        <taxon>Ascomycota</taxon>
        <taxon>Pezizomycotina</taxon>
        <taxon>Eurotiomycetes</taxon>
        <taxon>Eurotiomycetidae</taxon>
        <taxon>Eurotiales</taxon>
        <taxon>Aspergillaceae</taxon>
        <taxon>Aspergillus</taxon>
        <taxon>Aspergillus subgen. Nidulantes</taxon>
    </lineage>
</organism>
<dbReference type="PROSITE" id="PS50089">
    <property type="entry name" value="ZF_RING_2"/>
    <property type="match status" value="1"/>
</dbReference>
<dbReference type="Pfam" id="PF13639">
    <property type="entry name" value="zf-RING_2"/>
    <property type="match status" value="1"/>
</dbReference>
<sequence length="178" mass="20023">MVGNPAFGNPPFRANATQVGQWSTKSTVVVASVGGGLILLVGLIFLWLCSYNLHRKKAQVRAKKADEAEILRTLESVSTKQTLKQWLPTVREELQVSERIDTRIICCGISSICLDLINPDDTIHALKCYHVFHDFCLEKWVLASHSTCPLCQQQFYLSLEVVRTEQLGNSYGHDRHIV</sequence>
<evidence type="ECO:0000256" key="1">
    <source>
        <dbReference type="PROSITE-ProRule" id="PRU00175"/>
    </source>
</evidence>
<keyword evidence="2" id="KW-0472">Membrane</keyword>
<dbReference type="PANTHER" id="PTHR47258:SF1">
    <property type="entry name" value="E3 UBIQUITIN-PROTEIN LIGASE XERICO-RELATED"/>
    <property type="match status" value="1"/>
</dbReference>
<reference evidence="4 5" key="1">
    <citation type="submission" date="2024-07" db="EMBL/GenBank/DDBJ databases">
        <title>Section-level genome sequencing and comparative genomics of Aspergillus sections Usti and Cavernicolus.</title>
        <authorList>
            <consortium name="Lawrence Berkeley National Laboratory"/>
            <person name="Nybo J.L."/>
            <person name="Vesth T.C."/>
            <person name="Theobald S."/>
            <person name="Frisvad J.C."/>
            <person name="Larsen T.O."/>
            <person name="Kjaerboelling I."/>
            <person name="Rothschild-Mancinelli K."/>
            <person name="Lyhne E.K."/>
            <person name="Kogle M.E."/>
            <person name="Barry K."/>
            <person name="Clum A."/>
            <person name="Na H."/>
            <person name="Ledsgaard L."/>
            <person name="Lin J."/>
            <person name="Lipzen A."/>
            <person name="Kuo A."/>
            <person name="Riley R."/>
            <person name="Mondo S."/>
            <person name="Labutti K."/>
            <person name="Haridas S."/>
            <person name="Pangalinan J."/>
            <person name="Salamov A.A."/>
            <person name="Simmons B.A."/>
            <person name="Magnuson J.K."/>
            <person name="Chen J."/>
            <person name="Drula E."/>
            <person name="Henrissat B."/>
            <person name="Wiebenga A."/>
            <person name="Lubbers R.J."/>
            <person name="Gomes A.C."/>
            <person name="Macurrencykelacurrency M.R."/>
            <person name="Stajich J."/>
            <person name="Grigoriev I.V."/>
            <person name="Mortensen U.H."/>
            <person name="De Vries R.P."/>
            <person name="Baker S.E."/>
            <person name="Andersen M.R."/>
        </authorList>
    </citation>
    <scope>NUCLEOTIDE SEQUENCE [LARGE SCALE GENOMIC DNA]</scope>
    <source>
        <strain evidence="4 5">CBS 449.75</strain>
    </source>
</reference>
<dbReference type="RefSeq" id="XP_070887994.1">
    <property type="nucleotide sequence ID" value="XM_071028662.1"/>
</dbReference>
<feature type="domain" description="RING-type" evidence="3">
    <location>
        <begin position="112"/>
        <end position="152"/>
    </location>
</feature>
<dbReference type="CDD" id="cd16448">
    <property type="entry name" value="RING-H2"/>
    <property type="match status" value="1"/>
</dbReference>
<evidence type="ECO:0000313" key="4">
    <source>
        <dbReference type="EMBL" id="KAL2869015.1"/>
    </source>
</evidence>
<protein>
    <recommendedName>
        <fullName evidence="3">RING-type domain-containing protein</fullName>
    </recommendedName>
</protein>
<dbReference type="InterPro" id="IPR013083">
    <property type="entry name" value="Znf_RING/FYVE/PHD"/>
</dbReference>
<dbReference type="PANTHER" id="PTHR47258">
    <property type="match status" value="1"/>
</dbReference>
<evidence type="ECO:0000259" key="3">
    <source>
        <dbReference type="PROSITE" id="PS50089"/>
    </source>
</evidence>
<dbReference type="EMBL" id="JBFXLQ010000011">
    <property type="protein sequence ID" value="KAL2869015.1"/>
    <property type="molecule type" value="Genomic_DNA"/>
</dbReference>
<name>A0ABR4LWV0_9EURO</name>